<comment type="similarity">
    <text evidence="1 3">Belongs to the 4-oxalocrotonate tautomerase family.</text>
</comment>
<name>A0ABQ4CCU2_9ACTN</name>
<evidence type="ECO:0000256" key="1">
    <source>
        <dbReference type="ARBA" id="ARBA00006723"/>
    </source>
</evidence>
<keyword evidence="6" id="KW-1185">Reference proteome</keyword>
<dbReference type="Pfam" id="PF01361">
    <property type="entry name" value="Tautomerase"/>
    <property type="match status" value="1"/>
</dbReference>
<dbReference type="Gene3D" id="3.30.429.10">
    <property type="entry name" value="Macrophage Migration Inhibitory Factor"/>
    <property type="match status" value="1"/>
</dbReference>
<dbReference type="EC" id="5.3.2.-" evidence="3"/>
<dbReference type="InterPro" id="IPR014347">
    <property type="entry name" value="Tautomerase/MIF_sf"/>
</dbReference>
<reference evidence="5 6" key="1">
    <citation type="submission" date="2021-01" db="EMBL/GenBank/DDBJ databases">
        <title>Whole genome shotgun sequence of Asanoa iriomotensis NBRC 100142.</title>
        <authorList>
            <person name="Komaki H."/>
            <person name="Tamura T."/>
        </authorList>
    </citation>
    <scope>NUCLEOTIDE SEQUENCE [LARGE SCALE GENOMIC DNA]</scope>
    <source>
        <strain evidence="5 6">NBRC 100142</strain>
    </source>
</reference>
<dbReference type="NCBIfam" id="TIGR00013">
    <property type="entry name" value="taut"/>
    <property type="match status" value="1"/>
</dbReference>
<accession>A0ABQ4CCU2</accession>
<dbReference type="InterPro" id="IPR004370">
    <property type="entry name" value="4-OT-like_dom"/>
</dbReference>
<keyword evidence="2 3" id="KW-0413">Isomerase</keyword>
<dbReference type="EMBL" id="BONC01000071">
    <property type="protein sequence ID" value="GIF60594.1"/>
    <property type="molecule type" value="Genomic_DNA"/>
</dbReference>
<protein>
    <recommendedName>
        <fullName evidence="3">Tautomerase</fullName>
        <ecNumber evidence="3">5.3.2.-</ecNumber>
    </recommendedName>
</protein>
<evidence type="ECO:0000256" key="3">
    <source>
        <dbReference type="RuleBase" id="RU362032"/>
    </source>
</evidence>
<dbReference type="InterPro" id="IPR018191">
    <property type="entry name" value="4-OT"/>
</dbReference>
<dbReference type="PANTHER" id="PTHR35530">
    <property type="entry name" value="TAUTOMERASE-RELATED"/>
    <property type="match status" value="1"/>
</dbReference>
<evidence type="ECO:0000313" key="5">
    <source>
        <dbReference type="EMBL" id="GIF60594.1"/>
    </source>
</evidence>
<evidence type="ECO:0000313" key="6">
    <source>
        <dbReference type="Proteomes" id="UP000624325"/>
    </source>
</evidence>
<dbReference type="RefSeq" id="WP_203707409.1">
    <property type="nucleotide sequence ID" value="NZ_BAAALU010000007.1"/>
</dbReference>
<evidence type="ECO:0000256" key="2">
    <source>
        <dbReference type="ARBA" id="ARBA00023235"/>
    </source>
</evidence>
<dbReference type="SUPFAM" id="SSF55331">
    <property type="entry name" value="Tautomerase/MIF"/>
    <property type="match status" value="1"/>
</dbReference>
<sequence>MPLVNVKLIEGVFTPEQKREMIHRLTEAMVEIEGEALRQVTWVVVDEVKSGDWGVGGNGLTTADVHALQGRASAAA</sequence>
<comment type="caution">
    <text evidence="5">The sequence shown here is derived from an EMBL/GenBank/DDBJ whole genome shotgun (WGS) entry which is preliminary data.</text>
</comment>
<evidence type="ECO:0000259" key="4">
    <source>
        <dbReference type="Pfam" id="PF01361"/>
    </source>
</evidence>
<dbReference type="PANTHER" id="PTHR35530:SF2">
    <property type="entry name" value="BSL4019 PROTEIN"/>
    <property type="match status" value="1"/>
</dbReference>
<feature type="domain" description="4-oxalocrotonate tautomerase-like" evidence="4">
    <location>
        <begin position="2"/>
        <end position="62"/>
    </location>
</feature>
<gene>
    <name evidence="5" type="ORF">Air01nite_66890</name>
</gene>
<organism evidence="5 6">
    <name type="scientific">Asanoa iriomotensis</name>
    <dbReference type="NCBI Taxonomy" id="234613"/>
    <lineage>
        <taxon>Bacteria</taxon>
        <taxon>Bacillati</taxon>
        <taxon>Actinomycetota</taxon>
        <taxon>Actinomycetes</taxon>
        <taxon>Micromonosporales</taxon>
        <taxon>Micromonosporaceae</taxon>
        <taxon>Asanoa</taxon>
    </lineage>
</organism>
<dbReference type="Proteomes" id="UP000624325">
    <property type="component" value="Unassembled WGS sequence"/>
</dbReference>
<proteinExistence type="inferred from homology"/>